<evidence type="ECO:0000313" key="2">
    <source>
        <dbReference type="EMBL" id="MBK9797900.1"/>
    </source>
</evidence>
<comment type="caution">
    <text evidence="2">The sequence shown here is derived from an EMBL/GenBank/DDBJ whole genome shotgun (WGS) entry which is preliminary data.</text>
</comment>
<evidence type="ECO:0000256" key="1">
    <source>
        <dbReference type="SAM" id="Phobius"/>
    </source>
</evidence>
<dbReference type="EMBL" id="JADKIO010000012">
    <property type="protein sequence ID" value="MBK9797900.1"/>
    <property type="molecule type" value="Genomic_DNA"/>
</dbReference>
<dbReference type="InterPro" id="IPR046674">
    <property type="entry name" value="DUF6544"/>
</dbReference>
<feature type="transmembrane region" description="Helical" evidence="1">
    <location>
        <begin position="40"/>
        <end position="61"/>
    </location>
</feature>
<keyword evidence="1" id="KW-1133">Transmembrane helix</keyword>
<reference evidence="2" key="1">
    <citation type="submission" date="2020-10" db="EMBL/GenBank/DDBJ databases">
        <title>Connecting structure to function with the recovery of over 1000 high-quality activated sludge metagenome-assembled genomes encoding full-length rRNA genes using long-read sequencing.</title>
        <authorList>
            <person name="Singleton C.M."/>
            <person name="Petriglieri F."/>
            <person name="Kristensen J.M."/>
            <person name="Kirkegaard R.H."/>
            <person name="Michaelsen T.Y."/>
            <person name="Andersen M.H."/>
            <person name="Karst S.M."/>
            <person name="Dueholm M.S."/>
            <person name="Nielsen P.H."/>
            <person name="Albertsen M."/>
        </authorList>
    </citation>
    <scope>NUCLEOTIDE SEQUENCE</scope>
    <source>
        <strain evidence="2">Skiv_18-Q3-R9-52_MAXAC.067</strain>
    </source>
</reference>
<name>A0A9D7XMW9_9BACT</name>
<gene>
    <name evidence="2" type="ORF">IPP58_15740</name>
</gene>
<organism evidence="2 3">
    <name type="scientific">Candidatus Geothrix skivensis</name>
    <dbReference type="NCBI Taxonomy" id="2954439"/>
    <lineage>
        <taxon>Bacteria</taxon>
        <taxon>Pseudomonadati</taxon>
        <taxon>Acidobacteriota</taxon>
        <taxon>Holophagae</taxon>
        <taxon>Holophagales</taxon>
        <taxon>Holophagaceae</taxon>
        <taxon>Geothrix</taxon>
    </lineage>
</organism>
<keyword evidence="1" id="KW-0812">Transmembrane</keyword>
<keyword evidence="1" id="KW-0472">Membrane</keyword>
<feature type="transmembrane region" description="Helical" evidence="1">
    <location>
        <begin position="90"/>
        <end position="107"/>
    </location>
</feature>
<dbReference type="AlphaFoldDB" id="A0A9D7XMW9"/>
<proteinExistence type="predicted"/>
<feature type="transmembrane region" description="Helical" evidence="1">
    <location>
        <begin position="66"/>
        <end position="84"/>
    </location>
</feature>
<evidence type="ECO:0000313" key="3">
    <source>
        <dbReference type="Proteomes" id="UP000886657"/>
    </source>
</evidence>
<accession>A0A9D7XMW9</accession>
<sequence>MIRSVFIVVLALHGLIHLMGFAKAFGHAELAQLTRPISKGMGALWLLAALLLLATSGAAWFWPRGWWILGALALLVSQGVIAASWSDAKFGTVANGLLLVGVLYGFASRGPWSLRAEFERCLHRPDPAAPAGTLLGEADLGALPEPVQRYVRRSGALGQPRIHSFRATWKGRIRGSATDPWMAFTAEQVNTFDTPRRFFMMNATKSGLPVDVLHAFDERGATMRVKLLSVVSMVDAKGAELTRGETVTLFNDLCILAPGALVSPHITWEPIDASKVRARFTLRANSIGAELHFNDRGELVDFVSDDRSAGSPDGSTFTRMRWTTPLSNYAKVGPARVATRGETVWHSASGAWTYGEFDLVSLAYNVVP</sequence>
<protein>
    <submittedName>
        <fullName evidence="2">Uncharacterized protein</fullName>
    </submittedName>
</protein>
<dbReference type="Proteomes" id="UP000886657">
    <property type="component" value="Unassembled WGS sequence"/>
</dbReference>
<dbReference type="Pfam" id="PF20181">
    <property type="entry name" value="DUF6544"/>
    <property type="match status" value="1"/>
</dbReference>